<organism evidence="6 7">
    <name type="scientific">Menidia menidia</name>
    <name type="common">Atlantic silverside</name>
    <dbReference type="NCBI Taxonomy" id="238744"/>
    <lineage>
        <taxon>Eukaryota</taxon>
        <taxon>Metazoa</taxon>
        <taxon>Chordata</taxon>
        <taxon>Craniata</taxon>
        <taxon>Vertebrata</taxon>
        <taxon>Euteleostomi</taxon>
        <taxon>Actinopterygii</taxon>
        <taxon>Neopterygii</taxon>
        <taxon>Teleostei</taxon>
        <taxon>Neoteleostei</taxon>
        <taxon>Acanthomorphata</taxon>
        <taxon>Ovalentaria</taxon>
        <taxon>Atherinomorphae</taxon>
        <taxon>Atheriniformes</taxon>
        <taxon>Atherinopsidae</taxon>
        <taxon>Menidiinae</taxon>
        <taxon>Menidia</taxon>
    </lineage>
</organism>
<dbReference type="Proteomes" id="UP000677803">
    <property type="component" value="Unassembled WGS sequence"/>
</dbReference>
<dbReference type="SUPFAM" id="SSF56112">
    <property type="entry name" value="Protein kinase-like (PK-like)"/>
    <property type="match status" value="1"/>
</dbReference>
<keyword evidence="7" id="KW-1185">Reference proteome</keyword>
<keyword evidence="3" id="KW-0547">Nucleotide-binding</keyword>
<name>A0A8S4AG30_9TELE</name>
<protein>
    <submittedName>
        <fullName evidence="6">(Atlantic silverside) hypothetical protein</fullName>
    </submittedName>
</protein>
<evidence type="ECO:0000256" key="3">
    <source>
        <dbReference type="ARBA" id="ARBA00022741"/>
    </source>
</evidence>
<evidence type="ECO:0000313" key="6">
    <source>
        <dbReference type="EMBL" id="CAG5865910.1"/>
    </source>
</evidence>
<evidence type="ECO:0000256" key="4">
    <source>
        <dbReference type="ARBA" id="ARBA00022777"/>
    </source>
</evidence>
<gene>
    <name evidence="6" type="ORF">MMEN_LOCUS2556</name>
</gene>
<feature type="non-terminal residue" evidence="6">
    <location>
        <position position="1"/>
    </location>
</feature>
<reference evidence="6" key="1">
    <citation type="submission" date="2021-05" db="EMBL/GenBank/DDBJ databases">
        <authorList>
            <person name="Tigano A."/>
        </authorList>
    </citation>
    <scope>NUCLEOTIDE SEQUENCE</scope>
</reference>
<dbReference type="EMBL" id="CAJRST010001113">
    <property type="protein sequence ID" value="CAG5865910.1"/>
    <property type="molecule type" value="Genomic_DNA"/>
</dbReference>
<proteinExistence type="predicted"/>
<dbReference type="GO" id="GO:0005524">
    <property type="term" value="F:ATP binding"/>
    <property type="evidence" value="ECO:0007669"/>
    <property type="project" value="UniProtKB-KW"/>
</dbReference>
<dbReference type="AlphaFoldDB" id="A0A8S4AG30"/>
<sequence>MKFITGGSIASILHSSLPHLGLAHCLSEPWLYTHQILEGVTYLHLNRVQKSDIVSVGCKIFEMATEKPLPGNMDKMALVLRWSSKRVDDIKNYFPKV</sequence>
<comment type="caution">
    <text evidence="6">The sequence shown here is derived from an EMBL/GenBank/DDBJ whole genome shotgun (WGS) entry which is preliminary data.</text>
</comment>
<keyword evidence="5" id="KW-0067">ATP-binding</keyword>
<evidence type="ECO:0000256" key="2">
    <source>
        <dbReference type="ARBA" id="ARBA00022679"/>
    </source>
</evidence>
<dbReference type="InterPro" id="IPR011009">
    <property type="entry name" value="Kinase-like_dom_sf"/>
</dbReference>
<dbReference type="GO" id="GO:0004674">
    <property type="term" value="F:protein serine/threonine kinase activity"/>
    <property type="evidence" value="ECO:0007669"/>
    <property type="project" value="UniProtKB-KW"/>
</dbReference>
<evidence type="ECO:0000256" key="1">
    <source>
        <dbReference type="ARBA" id="ARBA00022527"/>
    </source>
</evidence>
<accession>A0A8S4AG30</accession>
<keyword evidence="4" id="KW-0418">Kinase</keyword>
<evidence type="ECO:0000256" key="5">
    <source>
        <dbReference type="ARBA" id="ARBA00022840"/>
    </source>
</evidence>
<keyword evidence="2" id="KW-0808">Transferase</keyword>
<dbReference type="PANTHER" id="PTHR11584">
    <property type="entry name" value="SERINE/THREONINE PROTEIN KINASE"/>
    <property type="match status" value="1"/>
</dbReference>
<dbReference type="PANTHER" id="PTHR11584:SF369">
    <property type="entry name" value="MITOGEN-ACTIVATED PROTEIN KINASE KINASE KINASE 19-RELATED"/>
    <property type="match status" value="1"/>
</dbReference>
<keyword evidence="1" id="KW-0723">Serine/threonine-protein kinase</keyword>
<evidence type="ECO:0000313" key="7">
    <source>
        <dbReference type="Proteomes" id="UP000677803"/>
    </source>
</evidence>
<dbReference type="OrthoDB" id="266718at2759"/>